<dbReference type="InterPro" id="IPR011990">
    <property type="entry name" value="TPR-like_helical_dom_sf"/>
</dbReference>
<accession>A0A6P4CFC4</accession>
<dbReference type="SUPFAM" id="SSF81901">
    <property type="entry name" value="HCP-like"/>
    <property type="match status" value="1"/>
</dbReference>
<evidence type="ECO:0000256" key="1">
    <source>
        <dbReference type="SAM" id="MobiDB-lite"/>
    </source>
</evidence>
<keyword evidence="2" id="KW-1185">Reference proteome</keyword>
<dbReference type="Gene3D" id="1.25.40.10">
    <property type="entry name" value="Tetratricopeptide repeat domain"/>
    <property type="match status" value="1"/>
</dbReference>
<proteinExistence type="predicted"/>
<dbReference type="SMART" id="SM00671">
    <property type="entry name" value="SEL1"/>
    <property type="match status" value="1"/>
</dbReference>
<reference evidence="2" key="1">
    <citation type="journal article" date="2016" name="Nat. Genet.">
        <title>The genome sequences of Arachis duranensis and Arachis ipaensis, the diploid ancestors of cultivated peanut.</title>
        <authorList>
            <person name="Bertioli D.J."/>
            <person name="Cannon S.B."/>
            <person name="Froenicke L."/>
            <person name="Huang G."/>
            <person name="Farmer A.D."/>
            <person name="Cannon E.K."/>
            <person name="Liu X."/>
            <person name="Gao D."/>
            <person name="Clevenger J."/>
            <person name="Dash S."/>
            <person name="Ren L."/>
            <person name="Moretzsohn M.C."/>
            <person name="Shirasawa K."/>
            <person name="Huang W."/>
            <person name="Vidigal B."/>
            <person name="Abernathy B."/>
            <person name="Chu Y."/>
            <person name="Niederhuth C.E."/>
            <person name="Umale P."/>
            <person name="Araujo A.C."/>
            <person name="Kozik A."/>
            <person name="Kim K.D."/>
            <person name="Burow M.D."/>
            <person name="Varshney R.K."/>
            <person name="Wang X."/>
            <person name="Zhang X."/>
            <person name="Barkley N."/>
            <person name="Guimaraes P.M."/>
            <person name="Isobe S."/>
            <person name="Guo B."/>
            <person name="Liao B."/>
            <person name="Stalker H.T."/>
            <person name="Schmitz R.J."/>
            <person name="Scheffler B.E."/>
            <person name="Leal-Bertioli S.C."/>
            <person name="Xun X."/>
            <person name="Jackson S.A."/>
            <person name="Michelmore R."/>
            <person name="Ozias-Akins P."/>
        </authorList>
    </citation>
    <scope>NUCLEOTIDE SEQUENCE [LARGE SCALE GENOMIC DNA]</scope>
    <source>
        <strain evidence="2">cv. V14167</strain>
    </source>
</reference>
<dbReference type="InterPro" id="IPR006597">
    <property type="entry name" value="Sel1-like"/>
</dbReference>
<evidence type="ECO:0000313" key="2">
    <source>
        <dbReference type="Proteomes" id="UP000515211"/>
    </source>
</evidence>
<protein>
    <submittedName>
        <fullName evidence="3">Uncharacterized protein LOC107475426</fullName>
    </submittedName>
</protein>
<sequence>MESTSNTNTNTNNKESSSSSSGRVRLSEVVADCVKRWFRDTMKEAKAGDVSMQVLLGQMYCSGYGVPKDPQKGRVWLTRASKTRSSVWKVGDKRPGYNASDSDSDEMKEDS</sequence>
<dbReference type="Proteomes" id="UP000515211">
    <property type="component" value="Chromosome 2"/>
</dbReference>
<dbReference type="PANTHER" id="PTHR36792:SF5">
    <property type="entry name" value="SEL1 REPEAT PROTEIN"/>
    <property type="match status" value="1"/>
</dbReference>
<dbReference type="RefSeq" id="XP_015950543.1">
    <property type="nucleotide sequence ID" value="XM_016095057.3"/>
</dbReference>
<dbReference type="GeneID" id="107475426"/>
<feature type="region of interest" description="Disordered" evidence="1">
    <location>
        <begin position="1"/>
        <end position="26"/>
    </location>
</feature>
<evidence type="ECO:0000313" key="3">
    <source>
        <dbReference type="RefSeq" id="XP_015950543.1"/>
    </source>
</evidence>
<organism evidence="2 3">
    <name type="scientific">Arachis duranensis</name>
    <name type="common">Wild peanut</name>
    <dbReference type="NCBI Taxonomy" id="130453"/>
    <lineage>
        <taxon>Eukaryota</taxon>
        <taxon>Viridiplantae</taxon>
        <taxon>Streptophyta</taxon>
        <taxon>Embryophyta</taxon>
        <taxon>Tracheophyta</taxon>
        <taxon>Spermatophyta</taxon>
        <taxon>Magnoliopsida</taxon>
        <taxon>eudicotyledons</taxon>
        <taxon>Gunneridae</taxon>
        <taxon>Pentapetalae</taxon>
        <taxon>rosids</taxon>
        <taxon>fabids</taxon>
        <taxon>Fabales</taxon>
        <taxon>Fabaceae</taxon>
        <taxon>Papilionoideae</taxon>
        <taxon>50 kb inversion clade</taxon>
        <taxon>dalbergioids sensu lato</taxon>
        <taxon>Dalbergieae</taxon>
        <taxon>Pterocarpus clade</taxon>
        <taxon>Arachis</taxon>
    </lineage>
</organism>
<feature type="compositionally biased region" description="Acidic residues" evidence="1">
    <location>
        <begin position="102"/>
        <end position="111"/>
    </location>
</feature>
<dbReference type="AlphaFoldDB" id="A0A6P4CFC4"/>
<feature type="region of interest" description="Disordered" evidence="1">
    <location>
        <begin position="87"/>
        <end position="111"/>
    </location>
</feature>
<dbReference type="PANTHER" id="PTHR36792">
    <property type="entry name" value="EXPRESSED PROTEIN"/>
    <property type="match status" value="1"/>
</dbReference>
<feature type="compositionally biased region" description="Low complexity" evidence="1">
    <location>
        <begin position="1"/>
        <end position="21"/>
    </location>
</feature>
<dbReference type="SMR" id="A0A6P4CFC4"/>
<reference evidence="3" key="2">
    <citation type="submission" date="2025-08" db="UniProtKB">
        <authorList>
            <consortium name="RefSeq"/>
        </authorList>
    </citation>
    <scope>IDENTIFICATION</scope>
    <source>
        <tissue evidence="3">Whole plant</tissue>
    </source>
</reference>
<dbReference type="KEGG" id="adu:107475426"/>
<name>A0A6P4CFC4_ARADU</name>
<gene>
    <name evidence="3" type="primary">LOC107475426</name>
</gene>